<keyword evidence="3" id="KW-1185">Reference proteome</keyword>
<dbReference type="AlphaFoldDB" id="A0AAN8IK54"/>
<evidence type="ECO:0000256" key="1">
    <source>
        <dbReference type="SAM" id="MobiDB-lite"/>
    </source>
</evidence>
<gene>
    <name evidence="2" type="ORF">GCK32_002648</name>
</gene>
<dbReference type="Proteomes" id="UP001331761">
    <property type="component" value="Unassembled WGS sequence"/>
</dbReference>
<sequence>MASTQPTDEFTRKRQAQERRLIEEIRYKPKEWEQIRGQIDSQNDSMKSMKESIEAMGESLREMSEAAARAPDITPDSPLKTSMVEDQGGVKDTDDQVEEDLLDFGEEHDHCDSNSEVKEECAPADKMEHEQYRYPEKQRKMELG</sequence>
<protein>
    <submittedName>
        <fullName evidence="2">Uncharacterized protein</fullName>
    </submittedName>
</protein>
<organism evidence="2 3">
    <name type="scientific">Trichostrongylus colubriformis</name>
    <name type="common">Black scour worm</name>
    <dbReference type="NCBI Taxonomy" id="6319"/>
    <lineage>
        <taxon>Eukaryota</taxon>
        <taxon>Metazoa</taxon>
        <taxon>Ecdysozoa</taxon>
        <taxon>Nematoda</taxon>
        <taxon>Chromadorea</taxon>
        <taxon>Rhabditida</taxon>
        <taxon>Rhabditina</taxon>
        <taxon>Rhabditomorpha</taxon>
        <taxon>Strongyloidea</taxon>
        <taxon>Trichostrongylidae</taxon>
        <taxon>Trichostrongylus</taxon>
    </lineage>
</organism>
<feature type="region of interest" description="Disordered" evidence="1">
    <location>
        <begin position="60"/>
        <end position="92"/>
    </location>
</feature>
<dbReference type="EMBL" id="WIXE01010488">
    <property type="protein sequence ID" value="KAK5977534.1"/>
    <property type="molecule type" value="Genomic_DNA"/>
</dbReference>
<evidence type="ECO:0000313" key="2">
    <source>
        <dbReference type="EMBL" id="KAK5977534.1"/>
    </source>
</evidence>
<name>A0AAN8IK54_TRICO</name>
<proteinExistence type="predicted"/>
<comment type="caution">
    <text evidence="2">The sequence shown here is derived from an EMBL/GenBank/DDBJ whole genome shotgun (WGS) entry which is preliminary data.</text>
</comment>
<accession>A0AAN8IK54</accession>
<reference evidence="2 3" key="1">
    <citation type="submission" date="2019-10" db="EMBL/GenBank/DDBJ databases">
        <title>Assembly and Annotation for the nematode Trichostrongylus colubriformis.</title>
        <authorList>
            <person name="Martin J."/>
        </authorList>
    </citation>
    <scope>NUCLEOTIDE SEQUENCE [LARGE SCALE GENOMIC DNA]</scope>
    <source>
        <strain evidence="2">G859</strain>
        <tissue evidence="2">Whole worm</tissue>
    </source>
</reference>
<evidence type="ECO:0000313" key="3">
    <source>
        <dbReference type="Proteomes" id="UP001331761"/>
    </source>
</evidence>
<feature type="region of interest" description="Disordered" evidence="1">
    <location>
        <begin position="106"/>
        <end position="144"/>
    </location>
</feature>